<reference evidence="2 3" key="2">
    <citation type="submission" date="2024-07" db="EMBL/GenBank/DDBJ databases">
        <authorList>
            <person name="Akdeniz Z."/>
        </authorList>
    </citation>
    <scope>NUCLEOTIDE SEQUENCE [LARGE SCALE GENOMIC DNA]</scope>
</reference>
<proteinExistence type="predicted"/>
<protein>
    <submittedName>
        <fullName evidence="2">Hypothetical_protein</fullName>
    </submittedName>
</protein>
<sequence>MGSRHASVSTFKTGQPSFMPQLKTQYGLIYKLKKLLKRYNALDANCEVIFSNVFVLYVNQNRLLTALNRLNRLILINQCKIRINQKTIKDNINVKKDNNQLYISNYFSLFSQNIIKRPTQLQSYHQYQGSIQSFHLHLINRDSPQIHTQLYNNATANQSPHHTSSSRIVTLNSLLRQPKLVRHLNQHYSPRKLSLQLSLG</sequence>
<organism evidence="1">
    <name type="scientific">Hexamita inflata</name>
    <dbReference type="NCBI Taxonomy" id="28002"/>
    <lineage>
        <taxon>Eukaryota</taxon>
        <taxon>Metamonada</taxon>
        <taxon>Diplomonadida</taxon>
        <taxon>Hexamitidae</taxon>
        <taxon>Hexamitinae</taxon>
        <taxon>Hexamita</taxon>
    </lineage>
</organism>
<evidence type="ECO:0000313" key="3">
    <source>
        <dbReference type="Proteomes" id="UP001642409"/>
    </source>
</evidence>
<keyword evidence="3" id="KW-1185">Reference proteome</keyword>
<dbReference type="Proteomes" id="UP001642409">
    <property type="component" value="Unassembled WGS sequence"/>
</dbReference>
<evidence type="ECO:0000313" key="2">
    <source>
        <dbReference type="EMBL" id="CAL6040699.1"/>
    </source>
</evidence>
<name>A0AA86QS91_9EUKA</name>
<gene>
    <name evidence="2" type="ORF">HINF_LOCUS38461</name>
    <name evidence="1" type="ORF">HINF_LOCUS47467</name>
</gene>
<dbReference type="EMBL" id="CATOUU010000924">
    <property type="protein sequence ID" value="CAI9959822.1"/>
    <property type="molecule type" value="Genomic_DNA"/>
</dbReference>
<evidence type="ECO:0000313" key="1">
    <source>
        <dbReference type="EMBL" id="CAI9959822.1"/>
    </source>
</evidence>
<comment type="caution">
    <text evidence="1">The sequence shown here is derived from an EMBL/GenBank/DDBJ whole genome shotgun (WGS) entry which is preliminary data.</text>
</comment>
<reference evidence="1" key="1">
    <citation type="submission" date="2023-06" db="EMBL/GenBank/DDBJ databases">
        <authorList>
            <person name="Kurt Z."/>
        </authorList>
    </citation>
    <scope>NUCLEOTIDE SEQUENCE</scope>
</reference>
<dbReference type="EMBL" id="CAXDID020000146">
    <property type="protein sequence ID" value="CAL6040699.1"/>
    <property type="molecule type" value="Genomic_DNA"/>
</dbReference>
<accession>A0AA86QS91</accession>
<dbReference type="AlphaFoldDB" id="A0AA86QS91"/>